<organism evidence="9 10">
    <name type="scientific">Gilvimarinus japonicus</name>
    <dbReference type="NCBI Taxonomy" id="1796469"/>
    <lineage>
        <taxon>Bacteria</taxon>
        <taxon>Pseudomonadati</taxon>
        <taxon>Pseudomonadota</taxon>
        <taxon>Gammaproteobacteria</taxon>
        <taxon>Cellvibrionales</taxon>
        <taxon>Cellvibrionaceae</taxon>
        <taxon>Gilvimarinus</taxon>
    </lineage>
</organism>
<evidence type="ECO:0000259" key="8">
    <source>
        <dbReference type="Pfam" id="PF08281"/>
    </source>
</evidence>
<protein>
    <recommendedName>
        <fullName evidence="6">RNA polymerase sigma factor</fullName>
    </recommendedName>
</protein>
<dbReference type="Proteomes" id="UP001595548">
    <property type="component" value="Unassembled WGS sequence"/>
</dbReference>
<dbReference type="Pfam" id="PF04542">
    <property type="entry name" value="Sigma70_r2"/>
    <property type="match status" value="1"/>
</dbReference>
<dbReference type="InterPro" id="IPR036388">
    <property type="entry name" value="WH-like_DNA-bd_sf"/>
</dbReference>
<evidence type="ECO:0000256" key="5">
    <source>
        <dbReference type="ARBA" id="ARBA00023163"/>
    </source>
</evidence>
<feature type="domain" description="RNA polymerase sigma factor 70 region 4 type 2" evidence="8">
    <location>
        <begin position="117"/>
        <end position="168"/>
    </location>
</feature>
<proteinExistence type="inferred from homology"/>
<dbReference type="InterPro" id="IPR000838">
    <property type="entry name" value="RNA_pol_sigma70_ECF_CS"/>
</dbReference>
<dbReference type="PANTHER" id="PTHR43133:SF51">
    <property type="entry name" value="RNA POLYMERASE SIGMA FACTOR"/>
    <property type="match status" value="1"/>
</dbReference>
<evidence type="ECO:0000313" key="10">
    <source>
        <dbReference type="Proteomes" id="UP001595548"/>
    </source>
</evidence>
<keyword evidence="2 6" id="KW-0805">Transcription regulation</keyword>
<dbReference type="EMBL" id="JBHRTL010000004">
    <property type="protein sequence ID" value="MFC3154229.1"/>
    <property type="molecule type" value="Genomic_DNA"/>
</dbReference>
<dbReference type="RefSeq" id="WP_339616890.1">
    <property type="nucleotide sequence ID" value="NZ_AP031500.1"/>
</dbReference>
<dbReference type="SUPFAM" id="SSF88946">
    <property type="entry name" value="Sigma2 domain of RNA polymerase sigma factors"/>
    <property type="match status" value="1"/>
</dbReference>
<evidence type="ECO:0000313" key="9">
    <source>
        <dbReference type="EMBL" id="MFC3154229.1"/>
    </source>
</evidence>
<dbReference type="Gene3D" id="1.10.10.10">
    <property type="entry name" value="Winged helix-like DNA-binding domain superfamily/Winged helix DNA-binding domain"/>
    <property type="match status" value="1"/>
</dbReference>
<keyword evidence="5 6" id="KW-0804">Transcription</keyword>
<dbReference type="InterPro" id="IPR013325">
    <property type="entry name" value="RNA_pol_sigma_r2"/>
</dbReference>
<evidence type="ECO:0000256" key="1">
    <source>
        <dbReference type="ARBA" id="ARBA00010641"/>
    </source>
</evidence>
<keyword evidence="4 6" id="KW-0238">DNA-binding</keyword>
<dbReference type="InterPro" id="IPR013324">
    <property type="entry name" value="RNA_pol_sigma_r3/r4-like"/>
</dbReference>
<dbReference type="Pfam" id="PF08281">
    <property type="entry name" value="Sigma70_r4_2"/>
    <property type="match status" value="1"/>
</dbReference>
<evidence type="ECO:0000259" key="7">
    <source>
        <dbReference type="Pfam" id="PF04542"/>
    </source>
</evidence>
<sequence length="184" mass="21023">MELGDEVLIERAVKGRDRHAYSQLVLRYQSRLRQALRQQCGGDHALADDIAQDAFIKAYHALAGFKRQSAFFTWLYQIARNSLMSHYRRNIPTPDSELVEHSQAQLVSEGPALNGRDLDRAMVQLSAPQREALHLTYRLGYSNEEAAQLMQLPLGTIKSHVLRGKTKLKTILHDWQQEVCNERG</sequence>
<dbReference type="NCBIfam" id="TIGR02937">
    <property type="entry name" value="sigma70-ECF"/>
    <property type="match status" value="1"/>
</dbReference>
<dbReference type="PROSITE" id="PS01063">
    <property type="entry name" value="SIGMA70_ECF"/>
    <property type="match status" value="1"/>
</dbReference>
<feature type="domain" description="RNA polymerase sigma-70 region 2" evidence="7">
    <location>
        <begin position="24"/>
        <end position="90"/>
    </location>
</feature>
<evidence type="ECO:0000256" key="4">
    <source>
        <dbReference type="ARBA" id="ARBA00023125"/>
    </source>
</evidence>
<dbReference type="InterPro" id="IPR014284">
    <property type="entry name" value="RNA_pol_sigma-70_dom"/>
</dbReference>
<evidence type="ECO:0000256" key="6">
    <source>
        <dbReference type="RuleBase" id="RU000716"/>
    </source>
</evidence>
<evidence type="ECO:0000256" key="2">
    <source>
        <dbReference type="ARBA" id="ARBA00023015"/>
    </source>
</evidence>
<dbReference type="InterPro" id="IPR007627">
    <property type="entry name" value="RNA_pol_sigma70_r2"/>
</dbReference>
<dbReference type="SUPFAM" id="SSF88659">
    <property type="entry name" value="Sigma3 and sigma4 domains of RNA polymerase sigma factors"/>
    <property type="match status" value="1"/>
</dbReference>
<dbReference type="PANTHER" id="PTHR43133">
    <property type="entry name" value="RNA POLYMERASE ECF-TYPE SIGMA FACTO"/>
    <property type="match status" value="1"/>
</dbReference>
<accession>A0ABV7HK24</accession>
<comment type="similarity">
    <text evidence="1 6">Belongs to the sigma-70 factor family. ECF subfamily.</text>
</comment>
<evidence type="ECO:0000256" key="3">
    <source>
        <dbReference type="ARBA" id="ARBA00023082"/>
    </source>
</evidence>
<keyword evidence="10" id="KW-1185">Reference proteome</keyword>
<dbReference type="Gene3D" id="1.10.1740.10">
    <property type="match status" value="1"/>
</dbReference>
<reference evidence="10" key="1">
    <citation type="journal article" date="2019" name="Int. J. Syst. Evol. Microbiol.">
        <title>The Global Catalogue of Microorganisms (GCM) 10K type strain sequencing project: providing services to taxonomists for standard genome sequencing and annotation.</title>
        <authorList>
            <consortium name="The Broad Institute Genomics Platform"/>
            <consortium name="The Broad Institute Genome Sequencing Center for Infectious Disease"/>
            <person name="Wu L."/>
            <person name="Ma J."/>
        </authorList>
    </citation>
    <scope>NUCLEOTIDE SEQUENCE [LARGE SCALE GENOMIC DNA]</scope>
    <source>
        <strain evidence="10">KCTC 52141</strain>
    </source>
</reference>
<name>A0ABV7HK24_9GAMM</name>
<dbReference type="InterPro" id="IPR039425">
    <property type="entry name" value="RNA_pol_sigma-70-like"/>
</dbReference>
<comment type="caution">
    <text evidence="9">The sequence shown here is derived from an EMBL/GenBank/DDBJ whole genome shotgun (WGS) entry which is preliminary data.</text>
</comment>
<keyword evidence="3 6" id="KW-0731">Sigma factor</keyword>
<gene>
    <name evidence="9" type="ORF">ACFOEB_03370</name>
</gene>
<dbReference type="InterPro" id="IPR013249">
    <property type="entry name" value="RNA_pol_sigma70_r4_t2"/>
</dbReference>